<sequence length="81" mass="8977">MEDSAPISTTQWNEMKKLEASWFDRLSTVCITVGVAAPIAASTFAAQNDHNVPVVGLLFWIFSSVVLHILARFSILEMKQP</sequence>
<reference evidence="2 3" key="1">
    <citation type="submission" date="2016-09" db="EMBL/GenBank/DDBJ databases">
        <title>Rhizobium oryziradicis sp. nov., isolated from the root of rice.</title>
        <authorList>
            <person name="Zhao J."/>
            <person name="Zhang X."/>
        </authorList>
    </citation>
    <scope>NUCLEOTIDE SEQUENCE [LARGE SCALE GENOMIC DNA]</scope>
    <source>
        <strain evidence="2 3">N19</strain>
    </source>
</reference>
<keyword evidence="1" id="KW-0472">Membrane</keyword>
<evidence type="ECO:0000313" key="2">
    <source>
        <dbReference type="EMBL" id="OLP46101.1"/>
    </source>
</evidence>
<feature type="transmembrane region" description="Helical" evidence="1">
    <location>
        <begin position="52"/>
        <end position="71"/>
    </location>
</feature>
<keyword evidence="3" id="KW-1185">Reference proteome</keyword>
<dbReference type="RefSeq" id="WP_139317402.1">
    <property type="nucleotide sequence ID" value="NZ_MKIM01000022.1"/>
</dbReference>
<dbReference type="OrthoDB" id="7273400at2"/>
<proteinExistence type="predicted"/>
<accession>A0A1Q8ZVJ9</accession>
<comment type="caution">
    <text evidence="2">The sequence shown here is derived from an EMBL/GenBank/DDBJ whole genome shotgun (WGS) entry which is preliminary data.</text>
</comment>
<feature type="transmembrane region" description="Helical" evidence="1">
    <location>
        <begin position="26"/>
        <end position="46"/>
    </location>
</feature>
<keyword evidence="1" id="KW-0812">Transmembrane</keyword>
<keyword evidence="1" id="KW-1133">Transmembrane helix</keyword>
<organism evidence="2 3">
    <name type="scientific">Rhizobium oryziradicis</name>
    <dbReference type="NCBI Taxonomy" id="1867956"/>
    <lineage>
        <taxon>Bacteria</taxon>
        <taxon>Pseudomonadati</taxon>
        <taxon>Pseudomonadota</taxon>
        <taxon>Alphaproteobacteria</taxon>
        <taxon>Hyphomicrobiales</taxon>
        <taxon>Rhizobiaceae</taxon>
        <taxon>Rhizobium/Agrobacterium group</taxon>
        <taxon>Rhizobium</taxon>
    </lineage>
</organism>
<gene>
    <name evidence="2" type="ORF">BJF95_02795</name>
</gene>
<evidence type="ECO:0000313" key="3">
    <source>
        <dbReference type="Proteomes" id="UP000186894"/>
    </source>
</evidence>
<dbReference type="STRING" id="1867956.BJF95_02795"/>
<evidence type="ECO:0000256" key="1">
    <source>
        <dbReference type="SAM" id="Phobius"/>
    </source>
</evidence>
<dbReference type="AlphaFoldDB" id="A0A1Q8ZVJ9"/>
<name>A0A1Q8ZVJ9_9HYPH</name>
<dbReference type="Proteomes" id="UP000186894">
    <property type="component" value="Unassembled WGS sequence"/>
</dbReference>
<protein>
    <submittedName>
        <fullName evidence="2">Uncharacterized protein</fullName>
    </submittedName>
</protein>
<dbReference type="EMBL" id="MKIM01000022">
    <property type="protein sequence ID" value="OLP46101.1"/>
    <property type="molecule type" value="Genomic_DNA"/>
</dbReference>